<feature type="compositionally biased region" description="Basic and acidic residues" evidence="1">
    <location>
        <begin position="297"/>
        <end position="308"/>
    </location>
</feature>
<dbReference type="Gene3D" id="2.40.50.140">
    <property type="entry name" value="Nucleic acid-binding proteins"/>
    <property type="match status" value="1"/>
</dbReference>
<name>A0ABQ7Y0R2_BRANA</name>
<evidence type="ECO:0000256" key="1">
    <source>
        <dbReference type="SAM" id="MobiDB-lite"/>
    </source>
</evidence>
<evidence type="ECO:0000313" key="2">
    <source>
        <dbReference type="EMBL" id="KAH0861773.1"/>
    </source>
</evidence>
<sequence length="476" mass="53824">MQVVPVQGKETKKLELTLTDKSKDHQIACCLWGRYAEQLLYTYKVGQVNKNFLCLLRFAKINVYKGQVQITNAFDTSTLEINPPGFDVQDYIRLMPNNELALITDGREVVKPKGNKRQPDQWSIYPERTILDIIMATEDDTGETKVMLLDTVAEPILGVSAEVLLNGSLEEVSFVSIESEDNTCLSSTPLSKRKGSSNEIDDLSSTSKKQCSKIIKVEKNTVEKMKRKHPVSFGADAHRKRAQSASKQITESSQTKDVPLTAVFARILNDVTNKNIAESCHPRVSVTVSKPNNKRGVYSEKENNDCSHHKNMSHQIKVTARVVIVVTLESAIIFKTFLQSLTNFFYYVCISAIYTGSYPSQLTFQRKYSPIPKMPNTKTTETARAQHKSIPRIPNTHTRETTRDSRINMDGYYDLEFDSSSQESFDSDTSDHKQSILLEPEINNQSERVMKLAVMFKKTFSEVKKKVKPISPKEDG</sequence>
<protein>
    <submittedName>
        <fullName evidence="2">Uncharacterized protein</fullName>
    </submittedName>
</protein>
<feature type="region of interest" description="Disordered" evidence="1">
    <location>
        <begin position="288"/>
        <end position="308"/>
    </location>
</feature>
<dbReference type="InterPro" id="IPR012340">
    <property type="entry name" value="NA-bd_OB-fold"/>
</dbReference>
<dbReference type="CDD" id="cd04481">
    <property type="entry name" value="RPA1_DBD_B_like"/>
    <property type="match status" value="1"/>
</dbReference>
<dbReference type="Proteomes" id="UP000824890">
    <property type="component" value="Unassembled WGS sequence"/>
</dbReference>
<comment type="caution">
    <text evidence="2">The sequence shown here is derived from an EMBL/GenBank/DDBJ whole genome shotgun (WGS) entry which is preliminary data.</text>
</comment>
<dbReference type="EMBL" id="JAGKQM010000018">
    <property type="protein sequence ID" value="KAH0861773.1"/>
    <property type="molecule type" value="Genomic_DNA"/>
</dbReference>
<reference evidence="2 3" key="1">
    <citation type="submission" date="2021-05" db="EMBL/GenBank/DDBJ databases">
        <title>Genome Assembly of Synthetic Allotetraploid Brassica napus Reveals Homoeologous Exchanges between Subgenomes.</title>
        <authorList>
            <person name="Davis J.T."/>
        </authorList>
    </citation>
    <scope>NUCLEOTIDE SEQUENCE [LARGE SCALE GENOMIC DNA]</scope>
    <source>
        <strain evidence="3">cv. Da-Ae</strain>
        <tissue evidence="2">Seedling</tissue>
    </source>
</reference>
<dbReference type="SUPFAM" id="SSF50249">
    <property type="entry name" value="Nucleic acid-binding proteins"/>
    <property type="match status" value="1"/>
</dbReference>
<feature type="region of interest" description="Disordered" evidence="1">
    <location>
        <begin position="185"/>
        <end position="204"/>
    </location>
</feature>
<feature type="compositionally biased region" description="Polar residues" evidence="1">
    <location>
        <begin position="243"/>
        <end position="253"/>
    </location>
</feature>
<feature type="region of interest" description="Disordered" evidence="1">
    <location>
        <begin position="234"/>
        <end position="253"/>
    </location>
</feature>
<keyword evidence="3" id="KW-1185">Reference proteome</keyword>
<accession>A0ABQ7Y0R2</accession>
<evidence type="ECO:0000313" key="3">
    <source>
        <dbReference type="Proteomes" id="UP000824890"/>
    </source>
</evidence>
<gene>
    <name evidence="2" type="ORF">HID58_078984</name>
</gene>
<organism evidence="2 3">
    <name type="scientific">Brassica napus</name>
    <name type="common">Rape</name>
    <dbReference type="NCBI Taxonomy" id="3708"/>
    <lineage>
        <taxon>Eukaryota</taxon>
        <taxon>Viridiplantae</taxon>
        <taxon>Streptophyta</taxon>
        <taxon>Embryophyta</taxon>
        <taxon>Tracheophyta</taxon>
        <taxon>Spermatophyta</taxon>
        <taxon>Magnoliopsida</taxon>
        <taxon>eudicotyledons</taxon>
        <taxon>Gunneridae</taxon>
        <taxon>Pentapetalae</taxon>
        <taxon>rosids</taxon>
        <taxon>malvids</taxon>
        <taxon>Brassicales</taxon>
        <taxon>Brassicaceae</taxon>
        <taxon>Brassiceae</taxon>
        <taxon>Brassica</taxon>
    </lineage>
</organism>
<proteinExistence type="predicted"/>